<organism evidence="1 2">
    <name type="scientific">Thalassobaculum fulvum</name>
    <dbReference type="NCBI Taxonomy" id="1633335"/>
    <lineage>
        <taxon>Bacteria</taxon>
        <taxon>Pseudomonadati</taxon>
        <taxon>Pseudomonadota</taxon>
        <taxon>Alphaproteobacteria</taxon>
        <taxon>Rhodospirillales</taxon>
        <taxon>Thalassobaculaceae</taxon>
        <taxon>Thalassobaculum</taxon>
    </lineage>
</organism>
<gene>
    <name evidence="1" type="ORF">GCM10017083_03000</name>
</gene>
<name>A0A918XP87_9PROT</name>
<dbReference type="RefSeq" id="WP_189987139.1">
    <property type="nucleotide sequence ID" value="NZ_BMZS01000001.1"/>
</dbReference>
<evidence type="ECO:0000313" key="1">
    <source>
        <dbReference type="EMBL" id="GHD40089.1"/>
    </source>
</evidence>
<evidence type="ECO:0008006" key="3">
    <source>
        <dbReference type="Google" id="ProtNLM"/>
    </source>
</evidence>
<dbReference type="Proteomes" id="UP000630353">
    <property type="component" value="Unassembled WGS sequence"/>
</dbReference>
<protein>
    <recommendedName>
        <fullName evidence="3">PAS domain-containing protein</fullName>
    </recommendedName>
</protein>
<comment type="caution">
    <text evidence="1">The sequence shown here is derived from an EMBL/GenBank/DDBJ whole genome shotgun (WGS) entry which is preliminary data.</text>
</comment>
<reference evidence="1" key="1">
    <citation type="journal article" date="2014" name="Int. J. Syst. Evol. Microbiol.">
        <title>Complete genome sequence of Corynebacterium casei LMG S-19264T (=DSM 44701T), isolated from a smear-ripened cheese.</title>
        <authorList>
            <consortium name="US DOE Joint Genome Institute (JGI-PGF)"/>
            <person name="Walter F."/>
            <person name="Albersmeier A."/>
            <person name="Kalinowski J."/>
            <person name="Ruckert C."/>
        </authorList>
    </citation>
    <scope>NUCLEOTIDE SEQUENCE</scope>
    <source>
        <strain evidence="1">KCTC 42651</strain>
    </source>
</reference>
<reference evidence="1" key="2">
    <citation type="submission" date="2020-09" db="EMBL/GenBank/DDBJ databases">
        <authorList>
            <person name="Sun Q."/>
            <person name="Kim S."/>
        </authorList>
    </citation>
    <scope>NUCLEOTIDE SEQUENCE</scope>
    <source>
        <strain evidence="1">KCTC 42651</strain>
    </source>
</reference>
<accession>A0A918XP87</accession>
<dbReference type="InterPro" id="IPR009922">
    <property type="entry name" value="DUF1457"/>
</dbReference>
<evidence type="ECO:0000313" key="2">
    <source>
        <dbReference type="Proteomes" id="UP000630353"/>
    </source>
</evidence>
<sequence length="192" mass="20221">MSGAFRRPEQLLPETAPADLRRLVGYWIALAAGRAMPAFAEFDPVAVPWALSRLFVVQVVDGGADFVYRLAGERINERHGGSVAGRSVAGLFRAGSVAGILDRWRRVVGEPAACYTESRHPTTNGLLLHGRRVVMPLGPADGPVDHLIGMAAFEAPVPGRSSIAEPGVVDVRWVPLRPTAGAGPGLFAGPGG</sequence>
<keyword evidence="2" id="KW-1185">Reference proteome</keyword>
<dbReference type="Pfam" id="PF07310">
    <property type="entry name" value="PAS_5"/>
    <property type="match status" value="1"/>
</dbReference>
<dbReference type="EMBL" id="BMZS01000001">
    <property type="protein sequence ID" value="GHD40089.1"/>
    <property type="molecule type" value="Genomic_DNA"/>
</dbReference>
<dbReference type="AlphaFoldDB" id="A0A918XP87"/>
<proteinExistence type="predicted"/>